<feature type="chain" id="PRO_5039303250" evidence="2">
    <location>
        <begin position="24"/>
        <end position="240"/>
    </location>
</feature>
<evidence type="ECO:0000259" key="3">
    <source>
        <dbReference type="Pfam" id="PF14478"/>
    </source>
</evidence>
<dbReference type="EMBL" id="DVFO01000090">
    <property type="protein sequence ID" value="HIQ61601.1"/>
    <property type="molecule type" value="Genomic_DNA"/>
</dbReference>
<dbReference type="Pfam" id="PF14478">
    <property type="entry name" value="DUF4430"/>
    <property type="match status" value="1"/>
</dbReference>
<dbReference type="Proteomes" id="UP000886879">
    <property type="component" value="Unassembled WGS sequence"/>
</dbReference>
<reference evidence="4" key="2">
    <citation type="journal article" date="2021" name="PeerJ">
        <title>Extensive microbial diversity within the chicken gut microbiome revealed by metagenomics and culture.</title>
        <authorList>
            <person name="Gilroy R."/>
            <person name="Ravi A."/>
            <person name="Getino M."/>
            <person name="Pursley I."/>
            <person name="Horton D.L."/>
            <person name="Alikhan N.F."/>
            <person name="Baker D."/>
            <person name="Gharbi K."/>
            <person name="Hall N."/>
            <person name="Watson M."/>
            <person name="Adriaenssens E.M."/>
            <person name="Foster-Nyarko E."/>
            <person name="Jarju S."/>
            <person name="Secka A."/>
            <person name="Antonio M."/>
            <person name="Oren A."/>
            <person name="Chaudhuri R.R."/>
            <person name="La Ragione R."/>
            <person name="Hildebrand F."/>
            <person name="Pallen M.J."/>
        </authorList>
    </citation>
    <scope>NUCLEOTIDE SEQUENCE</scope>
    <source>
        <strain evidence="4">ChiGjej2B2-12916</strain>
    </source>
</reference>
<comment type="caution">
    <text evidence="4">The sequence shown here is derived from an EMBL/GenBank/DDBJ whole genome shotgun (WGS) entry which is preliminary data.</text>
</comment>
<dbReference type="Gene3D" id="2.170.130.30">
    <property type="match status" value="1"/>
</dbReference>
<evidence type="ECO:0000313" key="4">
    <source>
        <dbReference type="EMBL" id="HIQ61601.1"/>
    </source>
</evidence>
<keyword evidence="2" id="KW-0732">Signal</keyword>
<accession>A0A9D0YSU8</accession>
<feature type="region of interest" description="Disordered" evidence="1">
    <location>
        <begin position="42"/>
        <end position="112"/>
    </location>
</feature>
<evidence type="ECO:0000313" key="5">
    <source>
        <dbReference type="Proteomes" id="UP000886879"/>
    </source>
</evidence>
<feature type="domain" description="Transcobalamin-like C-terminal" evidence="3">
    <location>
        <begin position="156"/>
        <end position="233"/>
    </location>
</feature>
<dbReference type="PROSITE" id="PS51257">
    <property type="entry name" value="PROKAR_LIPOPROTEIN"/>
    <property type="match status" value="1"/>
</dbReference>
<reference evidence="4" key="1">
    <citation type="submission" date="2020-10" db="EMBL/GenBank/DDBJ databases">
        <authorList>
            <person name="Gilroy R."/>
        </authorList>
    </citation>
    <scope>NUCLEOTIDE SEQUENCE</scope>
    <source>
        <strain evidence="4">ChiGjej2B2-12916</strain>
    </source>
</reference>
<proteinExistence type="predicted"/>
<gene>
    <name evidence="4" type="ORF">IAD31_08435</name>
</gene>
<feature type="signal peptide" evidence="2">
    <location>
        <begin position="1"/>
        <end position="23"/>
    </location>
</feature>
<dbReference type="AlphaFoldDB" id="A0A9D0YSU8"/>
<protein>
    <submittedName>
        <fullName evidence="4">DUF4430 domain-containing protein</fullName>
    </submittedName>
</protein>
<name>A0A9D0YSU8_9FIRM</name>
<evidence type="ECO:0000256" key="2">
    <source>
        <dbReference type="SAM" id="SignalP"/>
    </source>
</evidence>
<organism evidence="4 5">
    <name type="scientific">Candidatus Enterenecus faecium</name>
    <dbReference type="NCBI Taxonomy" id="2840780"/>
    <lineage>
        <taxon>Bacteria</taxon>
        <taxon>Bacillati</taxon>
        <taxon>Bacillota</taxon>
        <taxon>Clostridia</taxon>
        <taxon>Eubacteriales</taxon>
        <taxon>Candidatus Enterenecus</taxon>
    </lineage>
</organism>
<dbReference type="InterPro" id="IPR027954">
    <property type="entry name" value="Transcobalamin-like_C"/>
</dbReference>
<sequence length="240" mass="25804">MKHLKRWMCLFSLLLLLTLVACGNTGEQGAVVTPTVSPTVGVEESLAPSDQPSGEPQASEAPAETQQPAQSQDRGESSAAAATPAPTPKPTQKPAVKATPAPTPKPTPTPKVNTCYLSIECKTILGRMEDLTPGKESLVPSDGVILSRKAISFEEGESVFDVLLRATQTYGIHMEYEYTPGFGGHYIEGINNLYEFDCGAGSGWMYYVNGVKPNYGVSKYTVKNGDVIEFKYTCDLGFDL</sequence>
<evidence type="ECO:0000256" key="1">
    <source>
        <dbReference type="SAM" id="MobiDB-lite"/>
    </source>
</evidence>